<dbReference type="OrthoDB" id="44908at2759"/>
<dbReference type="GO" id="GO:0070475">
    <property type="term" value="P:rRNA base methylation"/>
    <property type="evidence" value="ECO:0007669"/>
    <property type="project" value="InterPro"/>
</dbReference>
<dbReference type="PANTHER" id="PTHR11538:SF26">
    <property type="entry name" value="FERREDOXIN-FOLD ANTICODON-BINDING DOMAIN-CONTAINING PROTEIN 1"/>
    <property type="match status" value="1"/>
</dbReference>
<keyword evidence="3" id="KW-1185">Reference proteome</keyword>
<dbReference type="GO" id="GO:0005737">
    <property type="term" value="C:cytoplasm"/>
    <property type="evidence" value="ECO:0007669"/>
    <property type="project" value="TreeGrafter"/>
</dbReference>
<dbReference type="PANTHER" id="PTHR11538">
    <property type="entry name" value="PHENYLALANYL-TRNA SYNTHETASE"/>
    <property type="match status" value="1"/>
</dbReference>
<dbReference type="InterPro" id="IPR019446">
    <property type="entry name" value="BMT5-like"/>
</dbReference>
<accession>A0A9K3LMY8</accession>
<dbReference type="Pfam" id="PF10354">
    <property type="entry name" value="BMT5-like"/>
    <property type="match status" value="1"/>
</dbReference>
<evidence type="ECO:0000313" key="2">
    <source>
        <dbReference type="EMBL" id="KAG7365273.1"/>
    </source>
</evidence>
<organism evidence="2 3">
    <name type="scientific">Nitzschia inconspicua</name>
    <dbReference type="NCBI Taxonomy" id="303405"/>
    <lineage>
        <taxon>Eukaryota</taxon>
        <taxon>Sar</taxon>
        <taxon>Stramenopiles</taxon>
        <taxon>Ochrophyta</taxon>
        <taxon>Bacillariophyta</taxon>
        <taxon>Bacillariophyceae</taxon>
        <taxon>Bacillariophycidae</taxon>
        <taxon>Bacillariales</taxon>
        <taxon>Bacillariaceae</taxon>
        <taxon>Nitzschia</taxon>
    </lineage>
</organism>
<dbReference type="Proteomes" id="UP000693970">
    <property type="component" value="Unassembled WGS sequence"/>
</dbReference>
<evidence type="ECO:0000313" key="3">
    <source>
        <dbReference type="Proteomes" id="UP000693970"/>
    </source>
</evidence>
<dbReference type="EMBL" id="JAGRRH010000009">
    <property type="protein sequence ID" value="KAG7365273.1"/>
    <property type="molecule type" value="Genomic_DNA"/>
</dbReference>
<dbReference type="GO" id="GO:0070042">
    <property type="term" value="F:rRNA (uridine-N3-)-methyltransferase activity"/>
    <property type="evidence" value="ECO:0007669"/>
    <property type="project" value="InterPro"/>
</dbReference>
<gene>
    <name evidence="2" type="ORF">IV203_038476</name>
</gene>
<sequence length="447" mass="50286">MAADASASTRKVSNRMKNQDSSSFTLPFEFQSSCRLYNTVCSSSSTTDVIQQERRTTATSSEEFQTLHLRKKKWLVVGDGDLSYCASIASDLARQNIQLTATVLENKERHQLVYERSRENTQKILMATVTDNQTNNNSVTTTALPTTLPTTSTFTHSVQFGIDATQLITAFPSTTFHRIIFNFPHWRGKTNAKRNRQLVSDFLQSARQVLASSSSSSSSSSPLPSQQQQRQQQGEICIALCQGQGGFPSDTLTAWRQSWLVPAYASEHGLLLQKLESYDPLYTQSSHRGVDRPWKKSGNNQLYTFGLPTGSKIDKTLQLSCRHELRIMLHPDKLQRSCVSHDDIVKGDAVLQLAQPFVPDGIDLEVAARQLLIPEERNEDHVPLAVFLMNYSGSSLPLKRQQADEIRDRLETAVKEQWHLDVAKGGRLVSRLYPRHLLPTLIKEYNC</sequence>
<evidence type="ECO:0000259" key="1">
    <source>
        <dbReference type="Pfam" id="PF10354"/>
    </source>
</evidence>
<protein>
    <recommendedName>
        <fullName evidence="1">25S rRNA (uridine-N(3))-methyltransferase BMT5-like domain-containing protein</fullName>
    </recommendedName>
</protein>
<dbReference type="AlphaFoldDB" id="A0A9K3LMY8"/>
<feature type="domain" description="25S rRNA (uridine-N(3))-methyltransferase BMT5-like" evidence="1">
    <location>
        <begin position="75"/>
        <end position="279"/>
    </location>
</feature>
<reference evidence="2" key="2">
    <citation type="submission" date="2021-04" db="EMBL/GenBank/DDBJ databases">
        <authorList>
            <person name="Podell S."/>
        </authorList>
    </citation>
    <scope>NUCLEOTIDE SEQUENCE</scope>
    <source>
        <strain evidence="2">Hildebrandi</strain>
    </source>
</reference>
<comment type="caution">
    <text evidence="2">The sequence shown here is derived from an EMBL/GenBank/DDBJ whole genome shotgun (WGS) entry which is preliminary data.</text>
</comment>
<reference evidence="2" key="1">
    <citation type="journal article" date="2021" name="Sci. Rep.">
        <title>Diploid genomic architecture of Nitzschia inconspicua, an elite biomass production diatom.</title>
        <authorList>
            <person name="Oliver A."/>
            <person name="Podell S."/>
            <person name="Pinowska A."/>
            <person name="Traller J.C."/>
            <person name="Smith S.R."/>
            <person name="McClure R."/>
            <person name="Beliaev A."/>
            <person name="Bohutskyi P."/>
            <person name="Hill E.A."/>
            <person name="Rabines A."/>
            <person name="Zheng H."/>
            <person name="Allen L.Z."/>
            <person name="Kuo A."/>
            <person name="Grigoriev I.V."/>
            <person name="Allen A.E."/>
            <person name="Hazlebeck D."/>
            <person name="Allen E.E."/>
        </authorList>
    </citation>
    <scope>NUCLEOTIDE SEQUENCE</scope>
    <source>
        <strain evidence="2">Hildebrandi</strain>
    </source>
</reference>
<name>A0A9K3LMY8_9STRA</name>
<proteinExistence type="predicted"/>